<sequence>MAMSQSTIVFDLARSAEKMCSWDNIGNTNLAWSSGPYLESPGNKQPIDRSFPYIIRTSIESQMVAKRIAENSEQEKIEGGRKIELPEIDGSRVEPYIARTSIIEQFEIFKSAAKIFGAPINKKQADKLRGKIDGTLLDRLVQVARRRNELAHQDSCDLPTMKEAVEYFYEITSVAVEFAFLADEGKLDNQALQRTSR</sequence>
<reference evidence="1 2" key="1">
    <citation type="submission" date="2017-08" db="EMBL/GenBank/DDBJ databases">
        <authorList>
            <person name="de Groot N.N."/>
        </authorList>
    </citation>
    <scope>NUCLEOTIDE SEQUENCE [LARGE SCALE GENOMIC DNA]</scope>
    <source>
        <strain evidence="1 2">USBA 855</strain>
    </source>
</reference>
<evidence type="ECO:0000313" key="2">
    <source>
        <dbReference type="Proteomes" id="UP000219023"/>
    </source>
</evidence>
<evidence type="ECO:0000313" key="1">
    <source>
        <dbReference type="EMBL" id="SOC55708.1"/>
    </source>
</evidence>
<evidence type="ECO:0008006" key="3">
    <source>
        <dbReference type="Google" id="ProtNLM"/>
    </source>
</evidence>
<name>A0A285VQ51_9GAMM</name>
<dbReference type="Proteomes" id="UP000219023">
    <property type="component" value="Unassembled WGS sequence"/>
</dbReference>
<organism evidence="1 2">
    <name type="scientific">Chromohalobacter canadensis</name>
    <dbReference type="NCBI Taxonomy" id="141389"/>
    <lineage>
        <taxon>Bacteria</taxon>
        <taxon>Pseudomonadati</taxon>
        <taxon>Pseudomonadota</taxon>
        <taxon>Gammaproteobacteria</taxon>
        <taxon>Oceanospirillales</taxon>
        <taxon>Halomonadaceae</taxon>
        <taxon>Chromohalobacter</taxon>
    </lineage>
</organism>
<accession>A0A285VQ51</accession>
<gene>
    <name evidence="1" type="ORF">SAMN05421509_105278</name>
</gene>
<proteinExistence type="predicted"/>
<protein>
    <recommendedName>
        <fullName evidence="3">RiboL-PSP-HEPN domain-containing protein</fullName>
    </recommendedName>
</protein>
<dbReference type="AlphaFoldDB" id="A0A285VQ51"/>
<dbReference type="EMBL" id="OBQJ01000005">
    <property type="protein sequence ID" value="SOC55708.1"/>
    <property type="molecule type" value="Genomic_DNA"/>
</dbReference>